<dbReference type="SUPFAM" id="SSF54593">
    <property type="entry name" value="Glyoxalase/Bleomycin resistance protein/Dihydroxybiphenyl dioxygenase"/>
    <property type="match status" value="1"/>
</dbReference>
<dbReference type="AlphaFoldDB" id="A0A652YHF5"/>
<evidence type="ECO:0000313" key="1">
    <source>
        <dbReference type="EMBL" id="TYQ00681.1"/>
    </source>
</evidence>
<dbReference type="Pfam" id="PF13669">
    <property type="entry name" value="Glyoxalase_4"/>
    <property type="match status" value="1"/>
</dbReference>
<proteinExistence type="predicted"/>
<gene>
    <name evidence="1" type="ORF">FNL38_11347</name>
</gene>
<protein>
    <submittedName>
        <fullName evidence="1">Glyoxalase/bleomycin resistance protein/dioxygenase superfamily protein</fullName>
    </submittedName>
</protein>
<dbReference type="GO" id="GO:0051213">
    <property type="term" value="F:dioxygenase activity"/>
    <property type="evidence" value="ECO:0007669"/>
    <property type="project" value="UniProtKB-KW"/>
</dbReference>
<dbReference type="InterPro" id="IPR029068">
    <property type="entry name" value="Glyas_Bleomycin-R_OHBP_Dase"/>
</dbReference>
<dbReference type="Gene3D" id="3.10.180.10">
    <property type="entry name" value="2,3-Dihydroxybiphenyl 1,2-Dioxygenase, domain 1"/>
    <property type="match status" value="1"/>
</dbReference>
<comment type="caution">
    <text evidence="1">The sequence shown here is derived from an EMBL/GenBank/DDBJ whole genome shotgun (WGS) entry which is preliminary data.</text>
</comment>
<sequence length="191" mass="20379">MKSLSDLLRNCMQLGYVADDIDAAAEFLEKTLGTVQCVKHYRSSLGRRPDEIAAEESSRANGNEPQGSFVVVGGTIAEEWVIDVALVNAGATNIEIIRPVSGAVDLYRGALRGGAPATLHHMGFRVDDFDEASAIVAESGRTWAQYGRSGGIRFGYLDLTAELGHFVEVMELDEAGASGFAKLEAASNVVN</sequence>
<organism evidence="1">
    <name type="scientific">Nocardia globerula</name>
    <dbReference type="NCBI Taxonomy" id="1818"/>
    <lineage>
        <taxon>Bacteria</taxon>
        <taxon>Bacillati</taxon>
        <taxon>Actinomycetota</taxon>
        <taxon>Actinomycetes</taxon>
        <taxon>Mycobacteriales</taxon>
        <taxon>Nocardiaceae</taxon>
        <taxon>Nocardia</taxon>
    </lineage>
</organism>
<keyword evidence="1" id="KW-0223">Dioxygenase</keyword>
<reference evidence="1" key="1">
    <citation type="submission" date="2019-07" db="EMBL/GenBank/DDBJ databases">
        <title>Genomic Encyclopedia of Type Strains, Phase IV (KMG-IV): sequencing the most valuable type-strain genomes for metagenomic binning, comparative biology and taxonomic classification.</title>
        <authorList>
            <person name="Goeker M."/>
        </authorList>
    </citation>
    <scope>NUCLEOTIDE SEQUENCE</scope>
    <source>
        <strain evidence="1">DSM 44596</strain>
    </source>
</reference>
<accession>A0A652YHF5</accession>
<name>A0A652YHF5_NOCGL</name>
<keyword evidence="1" id="KW-0560">Oxidoreductase</keyword>
<dbReference type="EMBL" id="VNIQ01000013">
    <property type="protein sequence ID" value="TYQ00681.1"/>
    <property type="molecule type" value="Genomic_DNA"/>
</dbReference>